<evidence type="ECO:0000256" key="2">
    <source>
        <dbReference type="ARBA" id="ARBA00022840"/>
    </source>
</evidence>
<keyword evidence="6" id="KW-1185">Reference proteome</keyword>
<feature type="domain" description="Helicase ATP-binding" evidence="3">
    <location>
        <begin position="43"/>
        <end position="225"/>
    </location>
</feature>
<dbReference type="InterPro" id="IPR011545">
    <property type="entry name" value="DEAD/DEAH_box_helicase_dom"/>
</dbReference>
<dbReference type="SMART" id="SM00487">
    <property type="entry name" value="DEXDc"/>
    <property type="match status" value="1"/>
</dbReference>
<keyword evidence="5" id="KW-0378">Hydrolase</keyword>
<organism evidence="5 6">
    <name type="scientific">Acetobacter fallax</name>
    <dbReference type="NCBI Taxonomy" id="1737473"/>
    <lineage>
        <taxon>Bacteria</taxon>
        <taxon>Pseudomonadati</taxon>
        <taxon>Pseudomonadota</taxon>
        <taxon>Alphaproteobacteria</taxon>
        <taxon>Acetobacterales</taxon>
        <taxon>Acetobacteraceae</taxon>
        <taxon>Acetobacter</taxon>
    </lineage>
</organism>
<dbReference type="PANTHER" id="PTHR47962:SF5">
    <property type="entry name" value="ATP-DEPENDENT HELICASE LHR-RELATED"/>
    <property type="match status" value="1"/>
</dbReference>
<evidence type="ECO:0000313" key="6">
    <source>
        <dbReference type="Proteomes" id="UP000615326"/>
    </source>
</evidence>
<dbReference type="PROSITE" id="PS51192">
    <property type="entry name" value="HELICASE_ATP_BIND_1"/>
    <property type="match status" value="1"/>
</dbReference>
<comment type="caution">
    <text evidence="5">The sequence shown here is derived from an EMBL/GenBank/DDBJ whole genome shotgun (WGS) entry which is preliminary data.</text>
</comment>
<dbReference type="RefSeq" id="WP_173576001.1">
    <property type="nucleotide sequence ID" value="NZ_WOSW01000002.1"/>
</dbReference>
<dbReference type="InterPro" id="IPR027417">
    <property type="entry name" value="P-loop_NTPase"/>
</dbReference>
<name>A0ABX0KA51_9PROT</name>
<evidence type="ECO:0000313" key="5">
    <source>
        <dbReference type="EMBL" id="NHO31395.1"/>
    </source>
</evidence>
<dbReference type="PROSITE" id="PS51194">
    <property type="entry name" value="HELICASE_CTER"/>
    <property type="match status" value="1"/>
</dbReference>
<dbReference type="SMART" id="SM00490">
    <property type="entry name" value="HELICc"/>
    <property type="match status" value="1"/>
</dbReference>
<feature type="domain" description="Helicase C-terminal" evidence="4">
    <location>
        <begin position="269"/>
        <end position="423"/>
    </location>
</feature>
<proteinExistence type="predicted"/>
<dbReference type="InterPro" id="IPR001650">
    <property type="entry name" value="Helicase_C-like"/>
</dbReference>
<dbReference type="InterPro" id="IPR014001">
    <property type="entry name" value="Helicase_ATP-bd"/>
</dbReference>
<dbReference type="Pfam" id="PF00271">
    <property type="entry name" value="Helicase_C"/>
    <property type="match status" value="1"/>
</dbReference>
<evidence type="ECO:0000259" key="3">
    <source>
        <dbReference type="PROSITE" id="PS51192"/>
    </source>
</evidence>
<keyword evidence="5" id="KW-0347">Helicase</keyword>
<dbReference type="Proteomes" id="UP000615326">
    <property type="component" value="Unassembled WGS sequence"/>
</dbReference>
<dbReference type="SUPFAM" id="SSF52540">
    <property type="entry name" value="P-loop containing nucleoside triphosphate hydrolases"/>
    <property type="match status" value="1"/>
</dbReference>
<evidence type="ECO:0000259" key="4">
    <source>
        <dbReference type="PROSITE" id="PS51194"/>
    </source>
</evidence>
<accession>A0ABX0KA51</accession>
<keyword evidence="1" id="KW-0547">Nucleotide-binding</keyword>
<dbReference type="GO" id="GO:0004386">
    <property type="term" value="F:helicase activity"/>
    <property type="evidence" value="ECO:0007669"/>
    <property type="project" value="UniProtKB-KW"/>
</dbReference>
<sequence length="748" mass="82838">MTAETPSAAGNSASFDLLHETVRRWLWRQGWGELRDIQERSIPCLLKGNRDLIIAAGTASGKTEAAFLPIVSRLAENERKPGGGFESLYISPLRALINDQFSRIETLCEDLDIPVIKWHGDVAASIKNRARKRPEGILLTTPESLEAMLVRHGNDAPRLFGNLSTIVIDEMHAFMNTERGRQLQSLMNRIEIAAGHTVTRVGLSATLADMKIAAAFLRPLNPDTVDILDTTSGTQPVKLQLRGIIDSRPPRKNSKTEAGEAPENVARAAITRHLFETLRGHRSLIFANSRQNVELFATTLNERCQALGVPEEFFAHHGNLSREHREEAERRLKEEHRPGSIVATTTLELGIDVGHIDSVAQIGPGHTVSGMRQRLGRSGRRAGQSSVMRIYTTEMPIDEQIHPIDALRPRTIQTIAMVSLMLRRWNEPPQTGQLHLSTLVQQILALIAQHGGLTAKQGWQRLVESRVFPEIDRALYTAVLRRMGDPEVRLIEQAPDGTLLPGEEGERLISHRSFYAVFMTPEEFKVVTDRGRTLGAVPVENPILPEQVIIFAGRRWRVLEIDTSRREILVTPAQGGTPPTFGGDGLPPAEGVVAEMHRVYNNITIPKFLDETAITLLTEARETFDALGLRHNSLCHHGDQFLLFPWAGDRAQLALILALTAHEVSATSDGIAITVPAEDEDVLLKALKKLAAAPAPDPVALARLVPDMKRAKYDQYLGNDLLARCYASDRIDASRIPALAADLLQRWP</sequence>
<dbReference type="Gene3D" id="3.40.50.300">
    <property type="entry name" value="P-loop containing nucleotide triphosphate hydrolases"/>
    <property type="match status" value="2"/>
</dbReference>
<dbReference type="EMBL" id="WOSW01000002">
    <property type="protein sequence ID" value="NHO31395.1"/>
    <property type="molecule type" value="Genomic_DNA"/>
</dbReference>
<reference evidence="5 6" key="1">
    <citation type="journal article" date="2020" name="Int. J. Syst. Evol. Microbiol.">
        <title>Novel acetic acid bacteria from cider fermentations: Acetobacter conturbans sp. nov. and Acetobacter fallax sp. nov.</title>
        <authorList>
            <person name="Sombolestani A.S."/>
            <person name="Cleenwerck I."/>
            <person name="Cnockaert M."/>
            <person name="Borremans W."/>
            <person name="Wieme A.D."/>
            <person name="De Vuyst L."/>
            <person name="Vandamme P."/>
        </authorList>
    </citation>
    <scope>NUCLEOTIDE SEQUENCE [LARGE SCALE GENOMIC DNA]</scope>
    <source>
        <strain evidence="5 6">LMG 1637</strain>
    </source>
</reference>
<keyword evidence="2" id="KW-0067">ATP-binding</keyword>
<dbReference type="InterPro" id="IPR052511">
    <property type="entry name" value="ATP-dep_Helicase"/>
</dbReference>
<dbReference type="PANTHER" id="PTHR47962">
    <property type="entry name" value="ATP-DEPENDENT HELICASE LHR-RELATED-RELATED"/>
    <property type="match status" value="1"/>
</dbReference>
<dbReference type="Pfam" id="PF00270">
    <property type="entry name" value="DEAD"/>
    <property type="match status" value="1"/>
</dbReference>
<gene>
    <name evidence="5" type="ORF">GOB84_02265</name>
</gene>
<protein>
    <submittedName>
        <fullName evidence="5">DEAD/DEAH box helicase</fullName>
    </submittedName>
</protein>
<evidence type="ECO:0000256" key="1">
    <source>
        <dbReference type="ARBA" id="ARBA00022741"/>
    </source>
</evidence>